<evidence type="ECO:0000256" key="5">
    <source>
        <dbReference type="ARBA" id="ARBA00023242"/>
    </source>
</evidence>
<dbReference type="EMBL" id="GG663744">
    <property type="protein sequence ID" value="EEH54140.1"/>
    <property type="molecule type" value="Genomic_DNA"/>
</dbReference>
<protein>
    <submittedName>
        <fullName evidence="8">Predicted protein</fullName>
    </submittedName>
</protein>
<gene>
    <name evidence="8" type="ORF">MICPUCDRAFT_51268</name>
</gene>
<evidence type="ECO:0000256" key="1">
    <source>
        <dbReference type="ARBA" id="ARBA00004126"/>
    </source>
</evidence>
<comment type="subcellular location">
    <subcellularLocation>
        <location evidence="6">Endomembrane system</location>
        <topology evidence="6">Single-pass membrane protein</topology>
    </subcellularLocation>
    <subcellularLocation>
        <location evidence="1">Nucleus membrane</location>
    </subcellularLocation>
</comment>
<evidence type="ECO:0000256" key="7">
    <source>
        <dbReference type="SAM" id="MobiDB-lite"/>
    </source>
</evidence>
<keyword evidence="3" id="KW-1133">Transmembrane helix</keyword>
<dbReference type="Pfam" id="PF05705">
    <property type="entry name" value="DUF829"/>
    <property type="match status" value="1"/>
</dbReference>
<reference evidence="8 9" key="1">
    <citation type="journal article" date="2009" name="Science">
        <title>Green evolution and dynamic adaptations revealed by genomes of the marine picoeukaryotes Micromonas.</title>
        <authorList>
            <person name="Worden A.Z."/>
            <person name="Lee J.H."/>
            <person name="Mock T."/>
            <person name="Rouze P."/>
            <person name="Simmons M.P."/>
            <person name="Aerts A.L."/>
            <person name="Allen A.E."/>
            <person name="Cuvelier M.L."/>
            <person name="Derelle E."/>
            <person name="Everett M.V."/>
            <person name="Foulon E."/>
            <person name="Grimwood J."/>
            <person name="Gundlach H."/>
            <person name="Henrissat B."/>
            <person name="Napoli C."/>
            <person name="McDonald S.M."/>
            <person name="Parker M.S."/>
            <person name="Rombauts S."/>
            <person name="Salamov A."/>
            <person name="Von Dassow P."/>
            <person name="Badger J.H."/>
            <person name="Coutinho P.M."/>
            <person name="Demir E."/>
            <person name="Dubchak I."/>
            <person name="Gentemann C."/>
            <person name="Eikrem W."/>
            <person name="Gready J.E."/>
            <person name="John U."/>
            <person name="Lanier W."/>
            <person name="Lindquist E.A."/>
            <person name="Lucas S."/>
            <person name="Mayer K.F."/>
            <person name="Moreau H."/>
            <person name="Not F."/>
            <person name="Otillar R."/>
            <person name="Panaud O."/>
            <person name="Pangilinan J."/>
            <person name="Paulsen I."/>
            <person name="Piegu B."/>
            <person name="Poliakov A."/>
            <person name="Robbens S."/>
            <person name="Schmutz J."/>
            <person name="Toulza E."/>
            <person name="Wyss T."/>
            <person name="Zelensky A."/>
            <person name="Zhou K."/>
            <person name="Armbrust E.V."/>
            <person name="Bhattacharya D."/>
            <person name="Goodenough U.W."/>
            <person name="Van de Peer Y."/>
            <person name="Grigoriev I.V."/>
        </authorList>
    </citation>
    <scope>NUCLEOTIDE SEQUENCE [LARGE SCALE GENOMIC DNA]</scope>
    <source>
        <strain evidence="8 9">CCMP1545</strain>
    </source>
</reference>
<keyword evidence="2" id="KW-0812">Transmembrane</keyword>
<name>C1N155_MICPC</name>
<feature type="compositionally biased region" description="Basic and acidic residues" evidence="7">
    <location>
        <begin position="63"/>
        <end position="92"/>
    </location>
</feature>
<evidence type="ECO:0000313" key="8">
    <source>
        <dbReference type="EMBL" id="EEH54140.1"/>
    </source>
</evidence>
<dbReference type="OrthoDB" id="77878at2759"/>
<dbReference type="Proteomes" id="UP000001876">
    <property type="component" value="Unassembled WGS sequence"/>
</dbReference>
<keyword evidence="5" id="KW-0539">Nucleus</keyword>
<dbReference type="GO" id="GO:0031965">
    <property type="term" value="C:nuclear membrane"/>
    <property type="evidence" value="ECO:0007669"/>
    <property type="project" value="UniProtKB-SubCell"/>
</dbReference>
<keyword evidence="9" id="KW-1185">Reference proteome</keyword>
<evidence type="ECO:0000256" key="4">
    <source>
        <dbReference type="ARBA" id="ARBA00023136"/>
    </source>
</evidence>
<dbReference type="RefSeq" id="XP_003061510.1">
    <property type="nucleotide sequence ID" value="XM_003061464.1"/>
</dbReference>
<sequence>MRAATSRSSLARATTSTARRPRVVSVSSPSPTPNLESSLLLSSRARLSSGVPSLHRDRRARATTRDRHRGDIARAVVEEHAGADAVRGESRASSRPSRVQRLARDSPRHHRRRRDASTLADVASSSSSSTTTNSAAVADEFPSTPPAITRESLAPCVELLTVETLSSDATERARRSRLAVPVLVGWFGCEPSHLRKYAHMYLSSELRYDAVVCIAPPAASTLFPALGDAFAATALGAVAAARRRLSIRSTLDLDLDADDDDDETPRERPILLHLFSNGGYLFAGNIMHAHSGVGAFEETESVVGLLNASLRRTLGLSPEPKAAKAFTDAVHALVMDSAPGELEPGMVAASFDAMLQKKAVAATATTDKMRDETPTTSPTLEQTASAFLAWAPVTRRMRAIDAAWGGFPAVTGNRWSGDRKTRAGDAAEVAFAVAANRRASRRFANEDGSLTAGKLARERRENVPGGKGILWCPALFLYSDADPIISSRAVEAFASNRAMRLGRVASAITDGAGAGGGLVEMKKWKSAPHCEIGRADPEGYKRALGGFLRRNGCDGDGRGEEENVGARAVRPTAGVANNIKPWERGE</sequence>
<evidence type="ECO:0000256" key="3">
    <source>
        <dbReference type="ARBA" id="ARBA00022989"/>
    </source>
</evidence>
<organism evidence="9">
    <name type="scientific">Micromonas pusilla (strain CCMP1545)</name>
    <name type="common">Picoplanktonic green alga</name>
    <dbReference type="NCBI Taxonomy" id="564608"/>
    <lineage>
        <taxon>Eukaryota</taxon>
        <taxon>Viridiplantae</taxon>
        <taxon>Chlorophyta</taxon>
        <taxon>Mamiellophyceae</taxon>
        <taxon>Mamiellales</taxon>
        <taxon>Mamiellaceae</taxon>
        <taxon>Micromonas</taxon>
    </lineage>
</organism>
<dbReference type="OMA" id="CEIGRAD"/>
<accession>C1N155</accession>
<dbReference type="InterPro" id="IPR008547">
    <property type="entry name" value="DUF829_TMEM53"/>
</dbReference>
<evidence type="ECO:0000256" key="2">
    <source>
        <dbReference type="ARBA" id="ARBA00022692"/>
    </source>
</evidence>
<evidence type="ECO:0000256" key="6">
    <source>
        <dbReference type="ARBA" id="ARBA00037847"/>
    </source>
</evidence>
<feature type="compositionally biased region" description="Low complexity" evidence="7">
    <location>
        <begin position="1"/>
        <end position="49"/>
    </location>
</feature>
<dbReference type="AlphaFoldDB" id="C1N155"/>
<feature type="compositionally biased region" description="Low complexity" evidence="7">
    <location>
        <begin position="117"/>
        <end position="139"/>
    </location>
</feature>
<dbReference type="PANTHER" id="PTHR12265">
    <property type="entry name" value="TRANSMEMBRANE PROTEIN 53"/>
    <property type="match status" value="1"/>
</dbReference>
<dbReference type="GeneID" id="9687191"/>
<keyword evidence="4" id="KW-0472">Membrane</keyword>
<proteinExistence type="predicted"/>
<dbReference type="KEGG" id="mpp:MICPUCDRAFT_51268"/>
<dbReference type="PANTHER" id="PTHR12265:SF30">
    <property type="entry name" value="TRANSMEMBRANE PROTEIN 53"/>
    <property type="match status" value="1"/>
</dbReference>
<evidence type="ECO:0000313" key="9">
    <source>
        <dbReference type="Proteomes" id="UP000001876"/>
    </source>
</evidence>
<feature type="region of interest" description="Disordered" evidence="7">
    <location>
        <begin position="1"/>
        <end position="146"/>
    </location>
</feature>